<dbReference type="InterPro" id="IPR010982">
    <property type="entry name" value="Lambda_DNA-bd_dom_sf"/>
</dbReference>
<dbReference type="SUPFAM" id="SSF47413">
    <property type="entry name" value="lambda repressor-like DNA-binding domains"/>
    <property type="match status" value="1"/>
</dbReference>
<dbReference type="PRINTS" id="PR00364">
    <property type="entry name" value="DISEASERSIST"/>
</dbReference>
<keyword evidence="3" id="KW-1185">Reference proteome</keyword>
<feature type="domain" description="HTH cro/C1-type" evidence="1">
    <location>
        <begin position="8"/>
        <end position="62"/>
    </location>
</feature>
<dbReference type="Pfam" id="PF13560">
    <property type="entry name" value="HTH_31"/>
    <property type="match status" value="1"/>
</dbReference>
<dbReference type="InterPro" id="IPR027417">
    <property type="entry name" value="P-loop_NTPase"/>
</dbReference>
<dbReference type="SMART" id="SM00028">
    <property type="entry name" value="TPR"/>
    <property type="match status" value="4"/>
</dbReference>
<dbReference type="CDD" id="cd00093">
    <property type="entry name" value="HTH_XRE"/>
    <property type="match status" value="1"/>
</dbReference>
<dbReference type="SUPFAM" id="SSF52540">
    <property type="entry name" value="P-loop containing nucleoside triphosphate hydrolases"/>
    <property type="match status" value="1"/>
</dbReference>
<dbReference type="EMBL" id="JAMTCO010000001">
    <property type="protein sequence ID" value="MCP2267782.1"/>
    <property type="molecule type" value="Genomic_DNA"/>
</dbReference>
<dbReference type="SUPFAM" id="SSF48452">
    <property type="entry name" value="TPR-like"/>
    <property type="match status" value="1"/>
</dbReference>
<dbReference type="PANTHER" id="PTHR47691:SF3">
    <property type="entry name" value="HTH-TYPE TRANSCRIPTIONAL REGULATOR RV0890C-RELATED"/>
    <property type="match status" value="1"/>
</dbReference>
<dbReference type="Gene3D" id="1.25.40.10">
    <property type="entry name" value="Tetratricopeptide repeat domain"/>
    <property type="match status" value="2"/>
</dbReference>
<organism evidence="2 3">
    <name type="scientific">Actinokineospora diospyrosa</name>
    <dbReference type="NCBI Taxonomy" id="103728"/>
    <lineage>
        <taxon>Bacteria</taxon>
        <taxon>Bacillati</taxon>
        <taxon>Actinomycetota</taxon>
        <taxon>Actinomycetes</taxon>
        <taxon>Pseudonocardiales</taxon>
        <taxon>Pseudonocardiaceae</taxon>
        <taxon>Actinokineospora</taxon>
    </lineage>
</organism>
<gene>
    <name evidence="2" type="ORF">LV75_000264</name>
</gene>
<dbReference type="InterPro" id="IPR019734">
    <property type="entry name" value="TPR_rpt"/>
</dbReference>
<dbReference type="SMART" id="SM00530">
    <property type="entry name" value="HTH_XRE"/>
    <property type="match status" value="1"/>
</dbReference>
<name>A0ABT1I591_9PSEU</name>
<comment type="caution">
    <text evidence="2">The sequence shown here is derived from an EMBL/GenBank/DDBJ whole genome shotgun (WGS) entry which is preliminary data.</text>
</comment>
<dbReference type="RefSeq" id="WP_253884696.1">
    <property type="nucleotide sequence ID" value="NZ_BAAAVB010000002.1"/>
</dbReference>
<evidence type="ECO:0000313" key="3">
    <source>
        <dbReference type="Proteomes" id="UP001205185"/>
    </source>
</evidence>
<dbReference type="PANTHER" id="PTHR47691">
    <property type="entry name" value="REGULATOR-RELATED"/>
    <property type="match status" value="1"/>
</dbReference>
<evidence type="ECO:0000313" key="2">
    <source>
        <dbReference type="EMBL" id="MCP2267782.1"/>
    </source>
</evidence>
<proteinExistence type="predicted"/>
<dbReference type="PROSITE" id="PS50943">
    <property type="entry name" value="HTH_CROC1"/>
    <property type="match status" value="1"/>
</dbReference>
<evidence type="ECO:0000259" key="1">
    <source>
        <dbReference type="PROSITE" id="PS50943"/>
    </source>
</evidence>
<dbReference type="InterPro" id="IPR001387">
    <property type="entry name" value="Cro/C1-type_HTH"/>
</dbReference>
<accession>A0ABT1I591</accession>
<protein>
    <submittedName>
        <fullName evidence="2">ATPase</fullName>
    </submittedName>
</protein>
<dbReference type="Gene3D" id="1.10.260.40">
    <property type="entry name" value="lambda repressor-like DNA-binding domains"/>
    <property type="match status" value="1"/>
</dbReference>
<dbReference type="InterPro" id="IPR011990">
    <property type="entry name" value="TPR-like_helical_dom_sf"/>
</dbReference>
<dbReference type="Pfam" id="PF13374">
    <property type="entry name" value="TPR_10"/>
    <property type="match status" value="2"/>
</dbReference>
<dbReference type="Proteomes" id="UP001205185">
    <property type="component" value="Unassembled WGS sequence"/>
</dbReference>
<dbReference type="InterPro" id="IPR002182">
    <property type="entry name" value="NB-ARC"/>
</dbReference>
<sequence length="723" mass="77408">MTEFGTALRQRRHARGMSLTALAEAAYISRGYLSKIETGKARASREVAAACDAALQAQGGLLALLDEPGQQPRRAGGGLRGLPEATGHLVGRAEVLDQLSSVLHGDFVRMCVVHGLAGVGKTTVAVSAARDAEDAFPDGSVFLDLRGHTPGATPVHPLEALHALLSLLGVARERVPPDVDGRSNLLRDLLRGRRMLLVFDNVASAAQVRPLLPAEDGCRVLITSRGRLPALDEAWPIPLGMLDPADAVTLLRSVAGDRAPTAAEAAEIVALCGYLPLAIRIAAARLVSGTGARLRDRLVDERTRLLALDDGERAVAAAFALSHAALTDAERALFGLLAVHPGPVLEIPAVEAMAALPVGEAEVLLDRLHDANLITVEASGHIGVHDLVRAFAARHATPAEDVRATAVVRLVEYALAKVLAADQTLEPSRYRPAIEHTPLPPFADPEGALGWLRAQWPTLERVVDLAASHALHSACWQLAFVLRAFFFRDKLYEPWLATHTRALHATEALGDLSATGMILNNLGMAYIDAGRITDAISSHERALAAFTAAGNEWGRTDALSSLAWARLYHDEPEVTARDLGVALAAYRSAGRMRNVAIASRGIALALTMLERYDEALEFAERARAQPEQQPVDVLMAINCLAWIHYSAGRLDESVRLYTEACGLAELAGSAYERARALTGLGNVAASRGDVAASRAHWGEADRQETRLLPEVLQEERVRRELGG</sequence>
<dbReference type="Gene3D" id="3.40.50.300">
    <property type="entry name" value="P-loop containing nucleotide triphosphate hydrolases"/>
    <property type="match status" value="1"/>
</dbReference>
<reference evidence="2 3" key="1">
    <citation type="submission" date="2022-06" db="EMBL/GenBank/DDBJ databases">
        <title>Genomic Encyclopedia of Archaeal and Bacterial Type Strains, Phase II (KMG-II): from individual species to whole genera.</title>
        <authorList>
            <person name="Goeker M."/>
        </authorList>
    </citation>
    <scope>NUCLEOTIDE SEQUENCE [LARGE SCALE GENOMIC DNA]</scope>
    <source>
        <strain evidence="2 3">DSM 44255</strain>
    </source>
</reference>
<dbReference type="Pfam" id="PF00931">
    <property type="entry name" value="NB-ARC"/>
    <property type="match status" value="1"/>
</dbReference>